<reference evidence="2" key="1">
    <citation type="submission" date="2025-08" db="UniProtKB">
        <authorList>
            <consortium name="RefSeq"/>
        </authorList>
    </citation>
    <scope>IDENTIFICATION</scope>
    <source>
        <strain evidence="2">MV-25-SWS-2005</strain>
        <tissue evidence="2">Whole body</tissue>
    </source>
</reference>
<dbReference type="InParanoid" id="A0A6I8W115"/>
<proteinExistence type="predicted"/>
<evidence type="ECO:0000313" key="1">
    <source>
        <dbReference type="Proteomes" id="UP000001819"/>
    </source>
</evidence>
<protein>
    <submittedName>
        <fullName evidence="2">Uncharacterized protein isoform X1</fullName>
    </submittedName>
</protein>
<dbReference type="RefSeq" id="XP_033236409.1">
    <property type="nucleotide sequence ID" value="XM_033380518.1"/>
</dbReference>
<gene>
    <name evidence="2" type="primary">LOC6902943</name>
</gene>
<dbReference type="AlphaFoldDB" id="A0A6I8W115"/>
<name>A0A6I8W115_DROPS</name>
<accession>A0A6I8W115</accession>
<organism evidence="1 2">
    <name type="scientific">Drosophila pseudoobscura pseudoobscura</name>
    <name type="common">Fruit fly</name>
    <dbReference type="NCBI Taxonomy" id="46245"/>
    <lineage>
        <taxon>Eukaryota</taxon>
        <taxon>Metazoa</taxon>
        <taxon>Ecdysozoa</taxon>
        <taxon>Arthropoda</taxon>
        <taxon>Hexapoda</taxon>
        <taxon>Insecta</taxon>
        <taxon>Pterygota</taxon>
        <taxon>Neoptera</taxon>
        <taxon>Endopterygota</taxon>
        <taxon>Diptera</taxon>
        <taxon>Brachycera</taxon>
        <taxon>Muscomorpha</taxon>
        <taxon>Ephydroidea</taxon>
        <taxon>Drosophilidae</taxon>
        <taxon>Drosophila</taxon>
        <taxon>Sophophora</taxon>
    </lineage>
</organism>
<evidence type="ECO:0000313" key="2">
    <source>
        <dbReference type="RefSeq" id="XP_033236409.1"/>
    </source>
</evidence>
<dbReference type="Proteomes" id="UP000001819">
    <property type="component" value="Chromosome 4"/>
</dbReference>
<sequence length="133" mass="15318">MMAIAQSYDFTDHKLCGAARWPWAKPSSRYSRKLYRTCLQAGARDRGPHPRRWQCLSHLQRHDPGARSWAERETGCSKRFECQLGVEENPWEFRLSAGQPLARTCSTARRASVCHPTDLLPPMTRLLCSLYIL</sequence>
<keyword evidence="1" id="KW-1185">Reference proteome</keyword>